<gene>
    <name evidence="1" type="ORF">BO95DRAFT_15279</name>
</gene>
<name>A0ACD1GJM0_9EURO</name>
<keyword evidence="2" id="KW-1185">Reference proteome</keyword>
<organism evidence="1 2">
    <name type="scientific">Aspergillus brunneoviolaceus CBS 621.78</name>
    <dbReference type="NCBI Taxonomy" id="1450534"/>
    <lineage>
        <taxon>Eukaryota</taxon>
        <taxon>Fungi</taxon>
        <taxon>Dikarya</taxon>
        <taxon>Ascomycota</taxon>
        <taxon>Pezizomycotina</taxon>
        <taxon>Eurotiomycetes</taxon>
        <taxon>Eurotiomycetidae</taxon>
        <taxon>Eurotiales</taxon>
        <taxon>Aspergillaceae</taxon>
        <taxon>Aspergillus</taxon>
        <taxon>Aspergillus subgen. Circumdati</taxon>
    </lineage>
</organism>
<evidence type="ECO:0000313" key="2">
    <source>
        <dbReference type="Proteomes" id="UP000249057"/>
    </source>
</evidence>
<proteinExistence type="predicted"/>
<accession>A0ACD1GJM0</accession>
<evidence type="ECO:0000313" key="1">
    <source>
        <dbReference type="EMBL" id="RAH49360.1"/>
    </source>
</evidence>
<sequence>MEEIGMESLRHYGPTSDLSLSLIGSCIGLIIITMGLTALSLRGSRDRGQASSGNPIAFVNSNASNYQQACRGSAMPAGRCPNVLRYGGPCCRMRGVQKGIKLARISYLHYNSG</sequence>
<reference evidence="1" key="1">
    <citation type="submission" date="2018-02" db="EMBL/GenBank/DDBJ databases">
        <title>The genomes of Aspergillus section Nigri reveals drivers in fungal speciation.</title>
        <authorList>
            <consortium name="DOE Joint Genome Institute"/>
            <person name="Vesth T.C."/>
            <person name="Nybo J."/>
            <person name="Theobald S."/>
            <person name="Brandl J."/>
            <person name="Frisvad J.C."/>
            <person name="Nielsen K.F."/>
            <person name="Lyhne E.K."/>
            <person name="Kogle M.E."/>
            <person name="Kuo A."/>
            <person name="Riley R."/>
            <person name="Clum A."/>
            <person name="Nolan M."/>
            <person name="Lipzen A."/>
            <person name="Salamov A."/>
            <person name="Henrissat B."/>
            <person name="Wiebenga A."/>
            <person name="De vries R.P."/>
            <person name="Grigoriev I.V."/>
            <person name="Mortensen U.H."/>
            <person name="Andersen M.R."/>
            <person name="Baker S.E."/>
        </authorList>
    </citation>
    <scope>NUCLEOTIDE SEQUENCE</scope>
    <source>
        <strain evidence="1">CBS 621.78</strain>
    </source>
</reference>
<dbReference type="EMBL" id="KZ825319">
    <property type="protein sequence ID" value="RAH49360.1"/>
    <property type="molecule type" value="Genomic_DNA"/>
</dbReference>
<dbReference type="Proteomes" id="UP000249057">
    <property type="component" value="Unassembled WGS sequence"/>
</dbReference>
<protein>
    <submittedName>
        <fullName evidence="1">Uncharacterized protein</fullName>
    </submittedName>
</protein>